<evidence type="ECO:0000313" key="8">
    <source>
        <dbReference type="EMBL" id="KAH0570179.1"/>
    </source>
</evidence>
<dbReference type="RefSeq" id="XP_067760952.1">
    <property type="nucleotide sequence ID" value="XM_067911930.1"/>
</dbReference>
<proteinExistence type="inferred from homology"/>
<dbReference type="AlphaFoldDB" id="A0A9P8LKT2"/>
<dbReference type="GO" id="GO:0007052">
    <property type="term" value="P:mitotic spindle organization"/>
    <property type="evidence" value="ECO:0007669"/>
    <property type="project" value="TreeGrafter"/>
</dbReference>
<dbReference type="PIRSF" id="PIRSF016325">
    <property type="entry name" value="Phstyr_phstse_ac"/>
    <property type="match status" value="1"/>
</dbReference>
<dbReference type="GO" id="GO:0000159">
    <property type="term" value="C:protein phosphatase type 2A complex"/>
    <property type="evidence" value="ECO:0007669"/>
    <property type="project" value="TreeGrafter"/>
</dbReference>
<comment type="catalytic activity">
    <reaction evidence="1 7">
        <text>[protein]-peptidylproline (omega=180) = [protein]-peptidylproline (omega=0)</text>
        <dbReference type="Rhea" id="RHEA:16237"/>
        <dbReference type="Rhea" id="RHEA-COMP:10747"/>
        <dbReference type="Rhea" id="RHEA-COMP:10748"/>
        <dbReference type="ChEBI" id="CHEBI:83833"/>
        <dbReference type="ChEBI" id="CHEBI:83834"/>
        <dbReference type="EC" id="5.2.1.8"/>
    </reaction>
</comment>
<evidence type="ECO:0000256" key="2">
    <source>
        <dbReference type="ARBA" id="ARBA00004496"/>
    </source>
</evidence>
<comment type="similarity">
    <text evidence="3 7">Belongs to the PTPA-type PPIase family.</text>
</comment>
<dbReference type="Proteomes" id="UP000018208">
    <property type="component" value="Unassembled WGS sequence"/>
</dbReference>
<reference evidence="8 9" key="1">
    <citation type="journal article" date="2014" name="PLoS Genet.">
        <title>The Genome of Spironucleus salmonicida Highlights a Fish Pathogen Adapted to Fluctuating Environments.</title>
        <authorList>
            <person name="Xu F."/>
            <person name="Jerlstrom-Hultqvist J."/>
            <person name="Einarsson E."/>
            <person name="Astvaldsson A."/>
            <person name="Svard S.G."/>
            <person name="Andersson J.O."/>
        </authorList>
    </citation>
    <scope>NUCLEOTIDE SEQUENCE [LARGE SCALE GENOMIC DNA]</scope>
    <source>
        <strain evidence="8 9">ATCC 50377</strain>
    </source>
</reference>
<dbReference type="GO" id="GO:0005634">
    <property type="term" value="C:nucleus"/>
    <property type="evidence" value="ECO:0007669"/>
    <property type="project" value="TreeGrafter"/>
</dbReference>
<evidence type="ECO:0000256" key="7">
    <source>
        <dbReference type="RuleBase" id="RU361210"/>
    </source>
</evidence>
<keyword evidence="4 7" id="KW-0963">Cytoplasm</keyword>
<dbReference type="EC" id="5.2.1.8" evidence="7"/>
<name>A0A9P8LKT2_9EUKA</name>
<keyword evidence="6 7" id="KW-0413">Isomerase</keyword>
<dbReference type="InterPro" id="IPR004327">
    <property type="entry name" value="Phstyr_phstse_ac"/>
</dbReference>
<dbReference type="GeneID" id="94302177"/>
<dbReference type="InterPro" id="IPR043170">
    <property type="entry name" value="PTPA_C_lid"/>
</dbReference>
<dbReference type="PANTHER" id="PTHR10012">
    <property type="entry name" value="SERINE/THREONINE-PROTEIN PHOSPHATASE 2A REGULATORY SUBUNIT B"/>
    <property type="match status" value="1"/>
</dbReference>
<dbReference type="Pfam" id="PF03095">
    <property type="entry name" value="PTPA"/>
    <property type="match status" value="1"/>
</dbReference>
<dbReference type="GO" id="GO:0003755">
    <property type="term" value="F:peptidyl-prolyl cis-trans isomerase activity"/>
    <property type="evidence" value="ECO:0007669"/>
    <property type="project" value="UniProtKB-KW"/>
</dbReference>
<evidence type="ECO:0000313" key="9">
    <source>
        <dbReference type="Proteomes" id="UP000018208"/>
    </source>
</evidence>
<dbReference type="PANTHER" id="PTHR10012:SF0">
    <property type="entry name" value="SERINE_THREONINE-PROTEIN PHOSPHATASE 2A ACTIVATOR"/>
    <property type="match status" value="1"/>
</dbReference>
<dbReference type="KEGG" id="ssao:94302177"/>
<organism evidence="8 9">
    <name type="scientific">Spironucleus salmonicida</name>
    <dbReference type="NCBI Taxonomy" id="348837"/>
    <lineage>
        <taxon>Eukaryota</taxon>
        <taxon>Metamonada</taxon>
        <taxon>Diplomonadida</taxon>
        <taxon>Hexamitidae</taxon>
        <taxon>Hexamitinae</taxon>
        <taxon>Spironucleus</taxon>
    </lineage>
</organism>
<evidence type="ECO:0000256" key="6">
    <source>
        <dbReference type="ARBA" id="ARBA00023235"/>
    </source>
</evidence>
<gene>
    <name evidence="8" type="ORF">SS50377_28154</name>
</gene>
<dbReference type="Gene3D" id="1.20.120.1150">
    <property type="match status" value="1"/>
</dbReference>
<dbReference type="InterPro" id="IPR037218">
    <property type="entry name" value="PTPA_sf"/>
</dbReference>
<keyword evidence="5 7" id="KW-0697">Rotamase</keyword>
<comment type="subcellular location">
    <subcellularLocation>
        <location evidence="2 7">Cytoplasm</location>
    </subcellularLocation>
</comment>
<dbReference type="GO" id="GO:0008160">
    <property type="term" value="F:protein tyrosine phosphatase activator activity"/>
    <property type="evidence" value="ECO:0007669"/>
    <property type="project" value="TreeGrafter"/>
</dbReference>
<sequence>MFMFCIAMNDIPTTFVQPQKLICDDKHKFSKFKFSKTFLMLNNFIDTLCVLAQGQDCYSVEQTEFTSKLDIILTKVLNIFESIPPVQRQSRYGNPSFLKFIEHLQTVSEELHKDVLLNHEEAWIEIKYYFMDMFGSYGRLDYGTGHELNFLCWFISFCRIGIAGSKEDLQSFVLNLFPKYMQIALKIQNIYTLEPAGSRGAWSVDDYNLLPFVIGSSQFSMSDISVKIIFDDSQIMKYREKNLYAFMVSNIIEVKSYSLEINSPFISEIHYKDGMNWAKIFKGMRRHYNEEVFGKWPVMQHFWFGNIFGIE</sequence>
<comment type="function">
    <text evidence="7">PPIases accelerate the folding of proteins. It catalyzes the cis-trans isomerization of proline imidic peptide bonds in oligopeptides.</text>
</comment>
<dbReference type="GO" id="GO:0005737">
    <property type="term" value="C:cytoplasm"/>
    <property type="evidence" value="ECO:0007669"/>
    <property type="project" value="UniProtKB-SubCell"/>
</dbReference>
<evidence type="ECO:0000256" key="1">
    <source>
        <dbReference type="ARBA" id="ARBA00000971"/>
    </source>
</evidence>
<evidence type="ECO:0000256" key="4">
    <source>
        <dbReference type="ARBA" id="ARBA00022490"/>
    </source>
</evidence>
<protein>
    <recommendedName>
        <fullName evidence="7">Serine/threonine-protein phosphatase 2A activator</fullName>
        <ecNumber evidence="7">5.2.1.8</ecNumber>
    </recommendedName>
    <alternativeName>
        <fullName evidence="7">Phosphotyrosyl phosphatase activator</fullName>
    </alternativeName>
</protein>
<accession>A0A9P8LKT2</accession>
<dbReference type="EMBL" id="AUWU02000008">
    <property type="protein sequence ID" value="KAH0570179.1"/>
    <property type="molecule type" value="Genomic_DNA"/>
</dbReference>
<dbReference type="OrthoDB" id="16120at2759"/>
<comment type="caution">
    <text evidence="8">The sequence shown here is derived from an EMBL/GenBank/DDBJ whole genome shotgun (WGS) entry which is preliminary data.</text>
</comment>
<evidence type="ECO:0000256" key="5">
    <source>
        <dbReference type="ARBA" id="ARBA00023110"/>
    </source>
</evidence>
<keyword evidence="9" id="KW-1185">Reference proteome</keyword>
<evidence type="ECO:0000256" key="3">
    <source>
        <dbReference type="ARBA" id="ARBA00011019"/>
    </source>
</evidence>
<dbReference type="SUPFAM" id="SSF140984">
    <property type="entry name" value="PTPA-like"/>
    <property type="match status" value="1"/>
</dbReference>